<dbReference type="Proteomes" id="UP000225972">
    <property type="component" value="Unassembled WGS sequence"/>
</dbReference>
<evidence type="ECO:0000313" key="2">
    <source>
        <dbReference type="EMBL" id="SMX28754.1"/>
    </source>
</evidence>
<sequence>MIRWTIRLSLTGLGLFLATYCAAYVWSRPALWIDIADAPKADVIFCLGGGANPASGEIIGSSIHRAKTCADLYLAGKAPLIIFSGSNGHATAASVADQMATLAHEMGVPTSAMKTDPLARSTLQNAIFSRELMENAQSSLLVTDAYHLPRSWLSFRWAGLSDLHLVPARDGQGLTTPDRGALTRETLAIWFNLLRLPVYELGQLTGLGDPDFLLQ</sequence>
<organism evidence="2 3">
    <name type="scientific">Pelagimonas phthalicica</name>
    <dbReference type="NCBI Taxonomy" id="1037362"/>
    <lineage>
        <taxon>Bacteria</taxon>
        <taxon>Pseudomonadati</taxon>
        <taxon>Pseudomonadota</taxon>
        <taxon>Alphaproteobacteria</taxon>
        <taxon>Rhodobacterales</taxon>
        <taxon>Roseobacteraceae</taxon>
        <taxon>Pelagimonas</taxon>
    </lineage>
</organism>
<dbReference type="RefSeq" id="WP_099246329.1">
    <property type="nucleotide sequence ID" value="NZ_FXXP01000002.1"/>
</dbReference>
<proteinExistence type="predicted"/>
<dbReference type="EMBL" id="FXXP01000002">
    <property type="protein sequence ID" value="SMX28754.1"/>
    <property type="molecule type" value="Genomic_DNA"/>
</dbReference>
<accession>A0A238JEW3</accession>
<dbReference type="OrthoDB" id="9809813at2"/>
<dbReference type="PANTHER" id="PTHR30336:SF4">
    <property type="entry name" value="ENVELOPE BIOGENESIS FACTOR ELYC"/>
    <property type="match status" value="1"/>
</dbReference>
<dbReference type="GO" id="GO:0005886">
    <property type="term" value="C:plasma membrane"/>
    <property type="evidence" value="ECO:0007669"/>
    <property type="project" value="TreeGrafter"/>
</dbReference>
<dbReference type="Gene3D" id="3.40.50.620">
    <property type="entry name" value="HUPs"/>
    <property type="match status" value="1"/>
</dbReference>
<dbReference type="InterPro" id="IPR003848">
    <property type="entry name" value="DUF218"/>
</dbReference>
<dbReference type="GO" id="GO:0043164">
    <property type="term" value="P:Gram-negative-bacterium-type cell wall biogenesis"/>
    <property type="evidence" value="ECO:0007669"/>
    <property type="project" value="TreeGrafter"/>
</dbReference>
<reference evidence="3" key="1">
    <citation type="submission" date="2017-05" db="EMBL/GenBank/DDBJ databases">
        <authorList>
            <person name="Rodrigo-Torres L."/>
            <person name="Arahal R. D."/>
            <person name="Lucena T."/>
        </authorList>
    </citation>
    <scope>NUCLEOTIDE SEQUENCE [LARGE SCALE GENOMIC DNA]</scope>
    <source>
        <strain evidence="3">CECT 8649</strain>
    </source>
</reference>
<dbReference type="AlphaFoldDB" id="A0A238JEW3"/>
<feature type="domain" description="DUF218" evidence="1">
    <location>
        <begin position="42"/>
        <end position="185"/>
    </location>
</feature>
<gene>
    <name evidence="2" type="ORF">TRP8649_02880</name>
</gene>
<dbReference type="Pfam" id="PF02698">
    <property type="entry name" value="DUF218"/>
    <property type="match status" value="1"/>
</dbReference>
<dbReference type="PANTHER" id="PTHR30336">
    <property type="entry name" value="INNER MEMBRANE PROTEIN, PROBABLE PERMEASE"/>
    <property type="match status" value="1"/>
</dbReference>
<dbReference type="InterPro" id="IPR051599">
    <property type="entry name" value="Cell_Envelope_Assoc"/>
</dbReference>
<name>A0A238JEW3_9RHOB</name>
<keyword evidence="3" id="KW-1185">Reference proteome</keyword>
<protein>
    <recommendedName>
        <fullName evidence="1">DUF218 domain-containing protein</fullName>
    </recommendedName>
</protein>
<dbReference type="InterPro" id="IPR014729">
    <property type="entry name" value="Rossmann-like_a/b/a_fold"/>
</dbReference>
<evidence type="ECO:0000259" key="1">
    <source>
        <dbReference type="Pfam" id="PF02698"/>
    </source>
</evidence>
<evidence type="ECO:0000313" key="3">
    <source>
        <dbReference type="Proteomes" id="UP000225972"/>
    </source>
</evidence>
<dbReference type="CDD" id="cd06259">
    <property type="entry name" value="YdcF-like"/>
    <property type="match status" value="1"/>
</dbReference>
<dbReference type="GO" id="GO:0000270">
    <property type="term" value="P:peptidoglycan metabolic process"/>
    <property type="evidence" value="ECO:0007669"/>
    <property type="project" value="TreeGrafter"/>
</dbReference>